<dbReference type="InterPro" id="IPR009057">
    <property type="entry name" value="Homeodomain-like_sf"/>
</dbReference>
<dbReference type="PANTHER" id="PTHR47506:SF6">
    <property type="entry name" value="HTH-TYPE TRANSCRIPTIONAL REPRESSOR NEMR"/>
    <property type="match status" value="1"/>
</dbReference>
<evidence type="ECO:0000256" key="1">
    <source>
        <dbReference type="ARBA" id="ARBA00023015"/>
    </source>
</evidence>
<evidence type="ECO:0000259" key="5">
    <source>
        <dbReference type="PROSITE" id="PS50977"/>
    </source>
</evidence>
<evidence type="ECO:0000313" key="6">
    <source>
        <dbReference type="EMBL" id="TCV85795.1"/>
    </source>
</evidence>
<dbReference type="SUPFAM" id="SSF46689">
    <property type="entry name" value="Homeodomain-like"/>
    <property type="match status" value="1"/>
</dbReference>
<feature type="DNA-binding region" description="H-T-H motif" evidence="4">
    <location>
        <begin position="29"/>
        <end position="48"/>
    </location>
</feature>
<dbReference type="RefSeq" id="WP_124946520.1">
    <property type="nucleotide sequence ID" value="NZ_BHVT01000037.1"/>
</dbReference>
<protein>
    <submittedName>
        <fullName evidence="6">TetR family transcriptional regulator</fullName>
    </submittedName>
</protein>
<keyword evidence="3" id="KW-0804">Transcription</keyword>
<dbReference type="PANTHER" id="PTHR47506">
    <property type="entry name" value="TRANSCRIPTIONAL REGULATORY PROTEIN"/>
    <property type="match status" value="1"/>
</dbReference>
<comment type="caution">
    <text evidence="6">The sequence shown here is derived from an EMBL/GenBank/DDBJ whole genome shotgun (WGS) entry which is preliminary data.</text>
</comment>
<keyword evidence="2 4" id="KW-0238">DNA-binding</keyword>
<dbReference type="InterPro" id="IPR036271">
    <property type="entry name" value="Tet_transcr_reg_TetR-rel_C_sf"/>
</dbReference>
<dbReference type="Proteomes" id="UP000295367">
    <property type="component" value="Unassembled WGS sequence"/>
</dbReference>
<dbReference type="OrthoDB" id="9809994at2"/>
<proteinExistence type="predicted"/>
<dbReference type="SUPFAM" id="SSF48498">
    <property type="entry name" value="Tetracyclin repressor-like, C-terminal domain"/>
    <property type="match status" value="1"/>
</dbReference>
<accession>A0A4R3Y116</accession>
<dbReference type="EMBL" id="SMCO01000008">
    <property type="protein sequence ID" value="TCV85795.1"/>
    <property type="molecule type" value="Genomic_DNA"/>
</dbReference>
<dbReference type="InterPro" id="IPR054156">
    <property type="entry name" value="YxaF_TetR_C"/>
</dbReference>
<sequence>MKTKGQDNRQHIIDAANMLFYRQGFNQTSFSEIADQAHIPRGNFYYYFKSKDDILAAVIEDRIQRMRAMLAEWDTQFPNPKDKLHRFLDMLLNSEADLVRYGCPIGSLAVELSKTQQDMQSKAKDMFDVFVDWLIPQFEALGHKTEARMMALRLLAKGQGVSVISNAYSDANFLRAEIAELNNWIEQL</sequence>
<dbReference type="PRINTS" id="PR00455">
    <property type="entry name" value="HTHTETR"/>
</dbReference>
<dbReference type="Pfam" id="PF21993">
    <property type="entry name" value="TetR_C_13_2"/>
    <property type="match status" value="1"/>
</dbReference>
<keyword evidence="7" id="KW-1185">Reference proteome</keyword>
<reference evidence="6 7" key="1">
    <citation type="submission" date="2019-03" db="EMBL/GenBank/DDBJ databases">
        <title>Genomic Encyclopedia of Type Strains, Phase IV (KMG-IV): sequencing the most valuable type-strain genomes for metagenomic binning, comparative biology and taxonomic classification.</title>
        <authorList>
            <person name="Goeker M."/>
        </authorList>
    </citation>
    <scope>NUCLEOTIDE SEQUENCE [LARGE SCALE GENOMIC DNA]</scope>
    <source>
        <strain evidence="6 7">DSM 100309</strain>
    </source>
</reference>
<evidence type="ECO:0000256" key="4">
    <source>
        <dbReference type="PROSITE-ProRule" id="PRU00335"/>
    </source>
</evidence>
<keyword evidence="1" id="KW-0805">Transcription regulation</keyword>
<evidence type="ECO:0000256" key="3">
    <source>
        <dbReference type="ARBA" id="ARBA00023163"/>
    </source>
</evidence>
<feature type="domain" description="HTH tetR-type" evidence="5">
    <location>
        <begin position="6"/>
        <end position="66"/>
    </location>
</feature>
<gene>
    <name evidence="6" type="ORF">EDC63_1082</name>
</gene>
<evidence type="ECO:0000256" key="2">
    <source>
        <dbReference type="ARBA" id="ARBA00023125"/>
    </source>
</evidence>
<evidence type="ECO:0000313" key="7">
    <source>
        <dbReference type="Proteomes" id="UP000295367"/>
    </source>
</evidence>
<dbReference type="AlphaFoldDB" id="A0A4R3Y116"/>
<dbReference type="PROSITE" id="PS50977">
    <property type="entry name" value="HTH_TETR_2"/>
    <property type="match status" value="1"/>
</dbReference>
<dbReference type="GO" id="GO:0003677">
    <property type="term" value="F:DNA binding"/>
    <property type="evidence" value="ECO:0007669"/>
    <property type="project" value="UniProtKB-UniRule"/>
</dbReference>
<dbReference type="Pfam" id="PF00440">
    <property type="entry name" value="TetR_N"/>
    <property type="match status" value="1"/>
</dbReference>
<organism evidence="6 7">
    <name type="scientific">Sulfurirhabdus autotrophica</name>
    <dbReference type="NCBI Taxonomy" id="1706046"/>
    <lineage>
        <taxon>Bacteria</taxon>
        <taxon>Pseudomonadati</taxon>
        <taxon>Pseudomonadota</taxon>
        <taxon>Betaproteobacteria</taxon>
        <taxon>Nitrosomonadales</taxon>
        <taxon>Sulfuricellaceae</taxon>
        <taxon>Sulfurirhabdus</taxon>
    </lineage>
</organism>
<name>A0A4R3Y116_9PROT</name>
<dbReference type="InterPro" id="IPR001647">
    <property type="entry name" value="HTH_TetR"/>
</dbReference>
<dbReference type="Gene3D" id="1.10.357.10">
    <property type="entry name" value="Tetracycline Repressor, domain 2"/>
    <property type="match status" value="1"/>
</dbReference>